<evidence type="ECO:0000256" key="1">
    <source>
        <dbReference type="ARBA" id="ARBA00022490"/>
    </source>
</evidence>
<evidence type="ECO:0000313" key="13">
    <source>
        <dbReference type="EMBL" id="GGW68971.1"/>
    </source>
</evidence>
<comment type="caution">
    <text evidence="13">The sequence shown here is derived from an EMBL/GenBank/DDBJ whole genome shotgun (WGS) entry which is preliminary data.</text>
</comment>
<dbReference type="Proteomes" id="UP000634667">
    <property type="component" value="Unassembled WGS sequence"/>
</dbReference>
<keyword evidence="5 7" id="KW-0067">ATP-binding</keyword>
<evidence type="ECO:0000259" key="11">
    <source>
        <dbReference type="PROSITE" id="PS51194"/>
    </source>
</evidence>
<evidence type="ECO:0000256" key="2">
    <source>
        <dbReference type="ARBA" id="ARBA00022741"/>
    </source>
</evidence>
<dbReference type="CDD" id="cd00268">
    <property type="entry name" value="DEADc"/>
    <property type="match status" value="1"/>
</dbReference>
<dbReference type="PROSITE" id="PS51195">
    <property type="entry name" value="Q_MOTIF"/>
    <property type="match status" value="1"/>
</dbReference>
<dbReference type="HAMAP" id="MF_00661">
    <property type="entry name" value="DEAD_helicase_RhlB"/>
    <property type="match status" value="1"/>
</dbReference>
<organism evidence="13 14">
    <name type="scientific">Alishewanella tabrizica</name>
    <dbReference type="NCBI Taxonomy" id="671278"/>
    <lineage>
        <taxon>Bacteria</taxon>
        <taxon>Pseudomonadati</taxon>
        <taxon>Pseudomonadota</taxon>
        <taxon>Gammaproteobacteria</taxon>
        <taxon>Alteromonadales</taxon>
        <taxon>Alteromonadaceae</taxon>
        <taxon>Alishewanella</taxon>
    </lineage>
</organism>
<dbReference type="RefSeq" id="WP_189483695.1">
    <property type="nucleotide sequence ID" value="NZ_BMYR01000011.1"/>
</dbReference>
<dbReference type="PANTHER" id="PTHR47959:SF10">
    <property type="entry name" value="ATP-DEPENDENT RNA HELICASE RHLB"/>
    <property type="match status" value="1"/>
</dbReference>
<evidence type="ECO:0000256" key="3">
    <source>
        <dbReference type="ARBA" id="ARBA00022801"/>
    </source>
</evidence>
<proteinExistence type="inferred from homology"/>
<keyword evidence="14" id="KW-1185">Reference proteome</keyword>
<dbReference type="InterPro" id="IPR023554">
    <property type="entry name" value="RNA_helicase_ATP-dep_RhlB"/>
</dbReference>
<dbReference type="InterPro" id="IPR014001">
    <property type="entry name" value="Helicase_ATP-bd"/>
</dbReference>
<comment type="similarity">
    <text evidence="7">Belongs to the DEAD box helicase family. RhlB subfamily.</text>
</comment>
<dbReference type="InterPro" id="IPR011545">
    <property type="entry name" value="DEAD/DEAH_box_helicase_dom"/>
</dbReference>
<dbReference type="InterPro" id="IPR050079">
    <property type="entry name" value="DEAD_box_RNA_helicase"/>
</dbReference>
<dbReference type="NCBIfam" id="NF003419">
    <property type="entry name" value="PRK04837.1"/>
    <property type="match status" value="1"/>
</dbReference>
<sequence length="429" mass="47854">MNKTHLTSHKFADFALAPQVLDALNAQGYSYCTPIQAQCLPLALAGKDIAGQAQTGTGKTLAFLTATFHHLLTHEPKGSGQPRAIIMAPTRELAVQIHNDAVILAQKSNLRLGLIYGGEGYDSQRQLLEQGVDILIGTTGRLIDYLKQGLFELSQIQVVVLDEADRMFDLGFIKDIRFMFNRMPPVTERLSLLFSATLSYKVQELAFEKMNQPVHIHIAPEEMTGSRISEELFYPAHEHKMPLLLTLLEEEWPDKAIVFANTKHACEDVYHWLDTDGHRVGLLTGDVIQKKRLKILDDFTTGKLDILVATDVAARGLHIPKVSHVFNYDLPDDCEDYVHRIGRTGRAGESGKAISFACERYALNLTAIEEYIRHPIAVTQYDAEALLTDLTPPKPRVRRRPGQARTGSGGRSNNGRTNNGSRSPRSRPR</sequence>
<keyword evidence="3 7" id="KW-0378">Hydrolase</keyword>
<dbReference type="InterPro" id="IPR014014">
    <property type="entry name" value="RNA_helicase_DEAD_Q_motif"/>
</dbReference>
<gene>
    <name evidence="7 13" type="primary">rhlB</name>
    <name evidence="13" type="ORF">GCM10008111_26300</name>
</gene>
<reference evidence="14" key="1">
    <citation type="journal article" date="2019" name="Int. J. Syst. Evol. Microbiol.">
        <title>The Global Catalogue of Microorganisms (GCM) 10K type strain sequencing project: providing services to taxonomists for standard genome sequencing and annotation.</title>
        <authorList>
            <consortium name="The Broad Institute Genomics Platform"/>
            <consortium name="The Broad Institute Genome Sequencing Center for Infectious Disease"/>
            <person name="Wu L."/>
            <person name="Ma J."/>
        </authorList>
    </citation>
    <scope>NUCLEOTIDE SEQUENCE [LARGE SCALE GENOMIC DNA]</scope>
    <source>
        <strain evidence="14">KCTC 23723</strain>
    </source>
</reference>
<keyword evidence="2 7" id="KW-0547">Nucleotide-binding</keyword>
<name>A0ABQ2WQW0_9ALTE</name>
<evidence type="ECO:0000256" key="7">
    <source>
        <dbReference type="HAMAP-Rule" id="MF_00661"/>
    </source>
</evidence>
<dbReference type="SUPFAM" id="SSF52540">
    <property type="entry name" value="P-loop containing nucleoside triphosphate hydrolases"/>
    <property type="match status" value="1"/>
</dbReference>
<dbReference type="PANTHER" id="PTHR47959">
    <property type="entry name" value="ATP-DEPENDENT RNA HELICASE RHLE-RELATED"/>
    <property type="match status" value="1"/>
</dbReference>
<dbReference type="SMART" id="SM00490">
    <property type="entry name" value="HELICc"/>
    <property type="match status" value="1"/>
</dbReference>
<dbReference type="Pfam" id="PF00270">
    <property type="entry name" value="DEAD"/>
    <property type="match status" value="1"/>
</dbReference>
<evidence type="ECO:0000256" key="9">
    <source>
        <dbReference type="SAM" id="MobiDB-lite"/>
    </source>
</evidence>
<dbReference type="PROSITE" id="PS51192">
    <property type="entry name" value="HELICASE_ATP_BIND_1"/>
    <property type="match status" value="1"/>
</dbReference>
<comment type="function">
    <text evidence="7">DEAD-box RNA helicase involved in RNA degradation. Has RNA-dependent ATPase activity and unwinds double-stranded RNA.</text>
</comment>
<dbReference type="PROSITE" id="PS51194">
    <property type="entry name" value="HELICASE_CTER"/>
    <property type="match status" value="1"/>
</dbReference>
<feature type="domain" description="Helicase C-terminal" evidence="11">
    <location>
        <begin position="240"/>
        <end position="387"/>
    </location>
</feature>
<dbReference type="InterPro" id="IPR027417">
    <property type="entry name" value="P-loop_NTPase"/>
</dbReference>
<dbReference type="PROSITE" id="PS00039">
    <property type="entry name" value="DEAD_ATP_HELICASE"/>
    <property type="match status" value="1"/>
</dbReference>
<feature type="short sequence motif" description="Q motif" evidence="8">
    <location>
        <begin position="9"/>
        <end position="37"/>
    </location>
</feature>
<feature type="domain" description="DEAD-box RNA helicase Q" evidence="12">
    <location>
        <begin position="9"/>
        <end position="37"/>
    </location>
</feature>
<dbReference type="CDD" id="cd18787">
    <property type="entry name" value="SF2_C_DEAD"/>
    <property type="match status" value="1"/>
</dbReference>
<evidence type="ECO:0000313" key="14">
    <source>
        <dbReference type="Proteomes" id="UP000634667"/>
    </source>
</evidence>
<feature type="region of interest" description="Disordered" evidence="9">
    <location>
        <begin position="389"/>
        <end position="429"/>
    </location>
</feature>
<evidence type="ECO:0000256" key="6">
    <source>
        <dbReference type="ARBA" id="ARBA00022884"/>
    </source>
</evidence>
<dbReference type="Pfam" id="PF00271">
    <property type="entry name" value="Helicase_C"/>
    <property type="match status" value="1"/>
</dbReference>
<protein>
    <recommendedName>
        <fullName evidence="7">ATP-dependent RNA helicase RhlB</fullName>
        <ecNumber evidence="7">3.6.4.13</ecNumber>
    </recommendedName>
</protein>
<evidence type="ECO:0000256" key="8">
    <source>
        <dbReference type="PROSITE-ProRule" id="PRU00552"/>
    </source>
</evidence>
<evidence type="ECO:0000259" key="12">
    <source>
        <dbReference type="PROSITE" id="PS51195"/>
    </source>
</evidence>
<evidence type="ECO:0000259" key="10">
    <source>
        <dbReference type="PROSITE" id="PS51192"/>
    </source>
</evidence>
<feature type="compositionally biased region" description="Low complexity" evidence="9">
    <location>
        <begin position="413"/>
        <end position="423"/>
    </location>
</feature>
<dbReference type="InterPro" id="IPR044742">
    <property type="entry name" value="DEAD/DEAH_RhlB"/>
</dbReference>
<dbReference type="InterPro" id="IPR001650">
    <property type="entry name" value="Helicase_C-like"/>
</dbReference>
<evidence type="ECO:0000256" key="4">
    <source>
        <dbReference type="ARBA" id="ARBA00022806"/>
    </source>
</evidence>
<comment type="subunit">
    <text evidence="7">Component of the RNA degradosome, which is a multiprotein complex involved in RNA processing and mRNA degradation.</text>
</comment>
<dbReference type="EC" id="3.6.4.13" evidence="7"/>
<dbReference type="SMART" id="SM00487">
    <property type="entry name" value="DEXDc"/>
    <property type="match status" value="1"/>
</dbReference>
<dbReference type="EMBL" id="BMYR01000011">
    <property type="protein sequence ID" value="GGW68971.1"/>
    <property type="molecule type" value="Genomic_DNA"/>
</dbReference>
<dbReference type="Gene3D" id="3.40.50.300">
    <property type="entry name" value="P-loop containing nucleotide triphosphate hydrolases"/>
    <property type="match status" value="2"/>
</dbReference>
<keyword evidence="4 7" id="KW-0347">Helicase</keyword>
<accession>A0ABQ2WQW0</accession>
<keyword evidence="6 7" id="KW-0694">RNA-binding</keyword>
<feature type="domain" description="Helicase ATP-binding" evidence="10">
    <location>
        <begin position="40"/>
        <end position="216"/>
    </location>
</feature>
<comment type="subcellular location">
    <subcellularLocation>
        <location evidence="7">Cytoplasm</location>
    </subcellularLocation>
</comment>
<keyword evidence="1 7" id="KW-0963">Cytoplasm</keyword>
<dbReference type="GO" id="GO:0004386">
    <property type="term" value="F:helicase activity"/>
    <property type="evidence" value="ECO:0007669"/>
    <property type="project" value="UniProtKB-KW"/>
</dbReference>
<dbReference type="InterPro" id="IPR000629">
    <property type="entry name" value="RNA-helicase_DEAD-box_CS"/>
</dbReference>
<evidence type="ECO:0000256" key="5">
    <source>
        <dbReference type="ARBA" id="ARBA00022840"/>
    </source>
</evidence>
<comment type="catalytic activity">
    <reaction evidence="7">
        <text>ATP + H2O = ADP + phosphate + H(+)</text>
        <dbReference type="Rhea" id="RHEA:13065"/>
        <dbReference type="ChEBI" id="CHEBI:15377"/>
        <dbReference type="ChEBI" id="CHEBI:15378"/>
        <dbReference type="ChEBI" id="CHEBI:30616"/>
        <dbReference type="ChEBI" id="CHEBI:43474"/>
        <dbReference type="ChEBI" id="CHEBI:456216"/>
        <dbReference type="EC" id="3.6.4.13"/>
    </reaction>
</comment>